<dbReference type="PANTHER" id="PTHR38451:SF1">
    <property type="entry name" value="TRNA (ADENINE(22)-N(1))-METHYLTRANSFERASE"/>
    <property type="match status" value="1"/>
</dbReference>
<dbReference type="SUPFAM" id="SSF53335">
    <property type="entry name" value="S-adenosyl-L-methionine-dependent methyltransferases"/>
    <property type="match status" value="1"/>
</dbReference>
<dbReference type="RefSeq" id="WP_377771494.1">
    <property type="nucleotide sequence ID" value="NZ_JBHUOQ010000001.1"/>
</dbReference>
<comment type="caution">
    <text evidence="1">The sequence shown here is derived from an EMBL/GenBank/DDBJ whole genome shotgun (WGS) entry which is preliminary data.</text>
</comment>
<name>A0ABW5WSR8_9STAP</name>
<dbReference type="PANTHER" id="PTHR38451">
    <property type="entry name" value="TRNA (ADENINE(22)-N(1))-METHYLTRANSFERASE"/>
    <property type="match status" value="1"/>
</dbReference>
<gene>
    <name evidence="1" type="ORF">ACFSX4_03255</name>
</gene>
<dbReference type="InterPro" id="IPR006901">
    <property type="entry name" value="TrmK"/>
</dbReference>
<dbReference type="EMBL" id="JBHUOQ010000001">
    <property type="protein sequence ID" value="MFD2829470.1"/>
    <property type="molecule type" value="Genomic_DNA"/>
</dbReference>
<dbReference type="InterPro" id="IPR029063">
    <property type="entry name" value="SAM-dependent_MTases_sf"/>
</dbReference>
<dbReference type="PIRSF" id="PIRSF018637">
    <property type="entry name" value="TrmK"/>
    <property type="match status" value="1"/>
</dbReference>
<organism evidence="1 2">
    <name type="scientific">Corticicoccus populi</name>
    <dbReference type="NCBI Taxonomy" id="1812821"/>
    <lineage>
        <taxon>Bacteria</taxon>
        <taxon>Bacillati</taxon>
        <taxon>Bacillota</taxon>
        <taxon>Bacilli</taxon>
        <taxon>Bacillales</taxon>
        <taxon>Staphylococcaceae</taxon>
        <taxon>Corticicoccus</taxon>
    </lineage>
</organism>
<proteinExistence type="predicted"/>
<dbReference type="Proteomes" id="UP001597519">
    <property type="component" value="Unassembled WGS sequence"/>
</dbReference>
<keyword evidence="2" id="KW-1185">Reference proteome</keyword>
<accession>A0ABW5WSR8</accession>
<sequence>MLDERLNRVMEYITGDTLVDIGSDHAYLPIEAYHNDKIKFAVCGEVVEGPYQSTVNNIRQHELNDKIEARLGNGLKVLNNEDVDTITICGMGGPLIAQILKEGFGHVGNHPRLILQANTYTYPVRKAISELGYTITNEDVLKDGRHFYEIIVCDFYPKQKNYTEKELKFGPVNLENRTEAFIDKLNWELEHHKRILKGIDSTAEKNTEKIDELNLKISERHEVLNSESQ</sequence>
<dbReference type="Pfam" id="PF04816">
    <property type="entry name" value="TrmK"/>
    <property type="match status" value="1"/>
</dbReference>
<dbReference type="Gene3D" id="3.40.50.150">
    <property type="entry name" value="Vaccinia Virus protein VP39"/>
    <property type="match status" value="1"/>
</dbReference>
<evidence type="ECO:0000313" key="1">
    <source>
        <dbReference type="EMBL" id="MFD2829470.1"/>
    </source>
</evidence>
<protein>
    <submittedName>
        <fullName evidence="1">tRNA (Adenine(22)-N(1))-methyltransferase</fullName>
    </submittedName>
</protein>
<evidence type="ECO:0000313" key="2">
    <source>
        <dbReference type="Proteomes" id="UP001597519"/>
    </source>
</evidence>
<reference evidence="2" key="1">
    <citation type="journal article" date="2019" name="Int. J. Syst. Evol. Microbiol.">
        <title>The Global Catalogue of Microorganisms (GCM) 10K type strain sequencing project: providing services to taxonomists for standard genome sequencing and annotation.</title>
        <authorList>
            <consortium name="The Broad Institute Genomics Platform"/>
            <consortium name="The Broad Institute Genome Sequencing Center for Infectious Disease"/>
            <person name="Wu L."/>
            <person name="Ma J."/>
        </authorList>
    </citation>
    <scope>NUCLEOTIDE SEQUENCE [LARGE SCALE GENOMIC DNA]</scope>
    <source>
        <strain evidence="2">KCTC 33575</strain>
    </source>
</reference>
<dbReference type="Gene3D" id="1.10.287.1890">
    <property type="match status" value="1"/>
</dbReference>